<organism evidence="2 3">
    <name type="scientific">Mycoplasmopsis caviae</name>
    <dbReference type="NCBI Taxonomy" id="55603"/>
    <lineage>
        <taxon>Bacteria</taxon>
        <taxon>Bacillati</taxon>
        <taxon>Mycoplasmatota</taxon>
        <taxon>Mycoplasmoidales</taxon>
        <taxon>Metamycoplasmataceae</taxon>
        <taxon>Mycoplasmopsis</taxon>
    </lineage>
</organism>
<gene>
    <name evidence="2" type="ORF">NPA07_03475</name>
</gene>
<dbReference type="Pfam" id="PF04200">
    <property type="entry name" value="Lipoprotein_17"/>
    <property type="match status" value="2"/>
</dbReference>
<dbReference type="CDD" id="cd10283">
    <property type="entry name" value="MnuA_DNase1-like"/>
    <property type="match status" value="1"/>
</dbReference>
<proteinExistence type="predicted"/>
<accession>A0ABY5IYJ5</accession>
<dbReference type="NCBIfam" id="NF045851">
    <property type="entry name" value="mem_nucl_MnuA"/>
    <property type="match status" value="1"/>
</dbReference>
<keyword evidence="2" id="KW-0378">Hydrolase</keyword>
<dbReference type="EMBL" id="CP101806">
    <property type="protein sequence ID" value="UUD34856.1"/>
    <property type="molecule type" value="Genomic_DNA"/>
</dbReference>
<evidence type="ECO:0000313" key="2">
    <source>
        <dbReference type="EMBL" id="UUD34856.1"/>
    </source>
</evidence>
<keyword evidence="2" id="KW-0540">Nuclease</keyword>
<dbReference type="Proteomes" id="UP001058569">
    <property type="component" value="Chromosome"/>
</dbReference>
<dbReference type="Gene3D" id="3.60.10.10">
    <property type="entry name" value="Endonuclease/exonuclease/phosphatase"/>
    <property type="match status" value="1"/>
</dbReference>
<dbReference type="GO" id="GO:0004519">
    <property type="term" value="F:endonuclease activity"/>
    <property type="evidence" value="ECO:0007669"/>
    <property type="project" value="UniProtKB-KW"/>
</dbReference>
<dbReference type="SUPFAM" id="SSF56219">
    <property type="entry name" value="DNase I-like"/>
    <property type="match status" value="1"/>
</dbReference>
<dbReference type="RefSeq" id="WP_126118496.1">
    <property type="nucleotide sequence ID" value="NZ_CP101806.1"/>
</dbReference>
<evidence type="ECO:0000259" key="1">
    <source>
        <dbReference type="Pfam" id="PF04200"/>
    </source>
</evidence>
<feature type="domain" description="Lipoprotein-associated type-17" evidence="1">
    <location>
        <begin position="49"/>
        <end position="134"/>
    </location>
</feature>
<protein>
    <submittedName>
        <fullName evidence="2">Endonuclease/exonuclease/phosphatase family protein</fullName>
    </submittedName>
</protein>
<sequence>MKKNKLLFFMKGGTFSLLSLPFLSTQCIFNTDDDNKIKKEIKNDLDSTIEKVKVLWEKNNLDASAKSQIDVNNLNNESIKNELKFYNNSNYSVEIESISRDELEGNISVKFVLKNLTPLVTSKHKTVTFSGFKSDKLKQQEIIKQLNNDVRNVKITIDNIWDKYISDISQNELFYSGYNKNKYDVVFKKWTKNTNEIRITFILKDKRTKLESNNWTYTLSGFKTNHNTNGETKEDLDKIAEGISFDVDNKANILSSEINEYSQLKVFDLDDTKYKINYTNLEHTETTLKAYYQISNKENIISDEYVYEIEGFKTSTIPSVSPTLASSKIRIGMWNVLNLSQKSAVFKKYALASIIDKLNLDLIGIIENKTEASAQSFCEYLKTFTGNNNWEVIASNSSIHNLRLESNSKQHECPAFLYKKNILEVEKFDNGKNWLGYDNSTFVGNETDGSIGYVRPPMGVKFRTKGQIKNNFTFVIDHFDSPGAKKDNSETDSQISGQGTQEADEAFNLKNVMDWFDKHDGENDDLFFMGDTNIKLNNQRKAFDKILSDQYYKSLLNDDEQSKTSLKAKWNEYSEPYDKIFFKSNLKYENASFYPLYNVFNDGYIKNYATLNEWKTYINKTYKSGDAGFIKSAISDHCPIYFDLILSANDDK</sequence>
<evidence type="ECO:0000313" key="3">
    <source>
        <dbReference type="Proteomes" id="UP001058569"/>
    </source>
</evidence>
<keyword evidence="3" id="KW-1185">Reference proteome</keyword>
<feature type="domain" description="Lipoprotein-associated type-17" evidence="1">
    <location>
        <begin position="236"/>
        <end position="314"/>
    </location>
</feature>
<name>A0ABY5IYJ5_9BACT</name>
<dbReference type="InterPro" id="IPR007326">
    <property type="entry name" value="Lipoprotein-assoc_dom"/>
</dbReference>
<reference evidence="2" key="1">
    <citation type="submission" date="2022-07" db="EMBL/GenBank/DDBJ databases">
        <title>Complete genome of Mycoplasma caviae type strain G122.</title>
        <authorList>
            <person name="Spergser J."/>
        </authorList>
    </citation>
    <scope>NUCLEOTIDE SEQUENCE</scope>
    <source>
        <strain evidence="2">G122</strain>
    </source>
</reference>
<keyword evidence="2" id="KW-0255">Endonuclease</keyword>
<dbReference type="InterPro" id="IPR036691">
    <property type="entry name" value="Endo/exonu/phosph_ase_sf"/>
</dbReference>